<evidence type="ECO:0000259" key="11">
    <source>
        <dbReference type="Pfam" id="PF21239"/>
    </source>
</evidence>
<protein>
    <recommendedName>
        <fullName evidence="6">Ribosomal RNA large subunit methyltransferase M</fullName>
        <ecNumber evidence="6">2.1.1.186</ecNumber>
    </recommendedName>
    <alternativeName>
        <fullName evidence="6">23S rRNA (cytidine2498-2'-O)-methyltransferase</fullName>
    </alternativeName>
    <alternativeName>
        <fullName evidence="6">23S rRNA 2'-O-ribose methyltransferase RlmM</fullName>
    </alternativeName>
</protein>
<evidence type="ECO:0000256" key="2">
    <source>
        <dbReference type="ARBA" id="ARBA00022552"/>
    </source>
</evidence>
<comment type="subunit">
    <text evidence="6">Monomer.</text>
</comment>
<dbReference type="Pfam" id="PF21239">
    <property type="entry name" value="RLMM_N"/>
    <property type="match status" value="1"/>
</dbReference>
<feature type="domain" description="Ribosomal RNA large subunit methyltransferase M THUMP-like" evidence="11">
    <location>
        <begin position="88"/>
        <end position="168"/>
    </location>
</feature>
<dbReference type="Pfam" id="PF18125">
    <property type="entry name" value="RlmM_FDX"/>
    <property type="match status" value="1"/>
</dbReference>
<evidence type="ECO:0000313" key="12">
    <source>
        <dbReference type="EMBL" id="PRO72500.1"/>
    </source>
</evidence>
<feature type="domain" description="RlmM ferredoxin-like" evidence="10">
    <location>
        <begin position="6"/>
        <end position="75"/>
    </location>
</feature>
<gene>
    <name evidence="6" type="primary">rlmM</name>
    <name evidence="12" type="ORF">C6Y40_16465</name>
</gene>
<evidence type="ECO:0000259" key="10">
    <source>
        <dbReference type="Pfam" id="PF18125"/>
    </source>
</evidence>
<name>A0A2S9V7Q9_9ALTE</name>
<feature type="binding site" evidence="6 8">
    <location>
        <position position="245"/>
    </location>
    <ligand>
        <name>S-adenosyl-L-methionine</name>
        <dbReference type="ChEBI" id="CHEBI:59789"/>
    </ligand>
</feature>
<feature type="binding site" evidence="6 8">
    <location>
        <begin position="226"/>
        <end position="229"/>
    </location>
    <ligand>
        <name>S-adenosyl-L-methionine</name>
        <dbReference type="ChEBI" id="CHEBI:59789"/>
    </ligand>
</feature>
<evidence type="ECO:0000259" key="9">
    <source>
        <dbReference type="Pfam" id="PF01728"/>
    </source>
</evidence>
<proteinExistence type="inferred from homology"/>
<dbReference type="InterPro" id="IPR002877">
    <property type="entry name" value="RNA_MeTrfase_FtsJ_dom"/>
</dbReference>
<dbReference type="GO" id="GO:0005737">
    <property type="term" value="C:cytoplasm"/>
    <property type="evidence" value="ECO:0007669"/>
    <property type="project" value="UniProtKB-SubCell"/>
</dbReference>
<keyword evidence="4 6" id="KW-0808">Transferase</keyword>
<keyword evidence="5 6" id="KW-0949">S-adenosyl-L-methionine</keyword>
<evidence type="ECO:0000256" key="5">
    <source>
        <dbReference type="ARBA" id="ARBA00022691"/>
    </source>
</evidence>
<dbReference type="GO" id="GO:0032259">
    <property type="term" value="P:methylation"/>
    <property type="evidence" value="ECO:0007669"/>
    <property type="project" value="UniProtKB-KW"/>
</dbReference>
<dbReference type="InterPro" id="IPR029063">
    <property type="entry name" value="SAM-dependent_MTases_sf"/>
</dbReference>
<evidence type="ECO:0000256" key="1">
    <source>
        <dbReference type="ARBA" id="ARBA00022490"/>
    </source>
</evidence>
<dbReference type="Pfam" id="PF01728">
    <property type="entry name" value="FtsJ"/>
    <property type="match status" value="1"/>
</dbReference>
<dbReference type="Gene3D" id="3.30.2300.20">
    <property type="match status" value="1"/>
</dbReference>
<dbReference type="Proteomes" id="UP000238949">
    <property type="component" value="Unassembled WGS sequence"/>
</dbReference>
<feature type="binding site" evidence="6 8">
    <location>
        <position position="282"/>
    </location>
    <ligand>
        <name>S-adenosyl-L-methionine</name>
        <dbReference type="ChEBI" id="CHEBI:59789"/>
    </ligand>
</feature>
<evidence type="ECO:0000256" key="6">
    <source>
        <dbReference type="HAMAP-Rule" id="MF_01551"/>
    </source>
</evidence>
<keyword evidence="13" id="KW-1185">Reference proteome</keyword>
<dbReference type="Gene3D" id="3.40.50.150">
    <property type="entry name" value="Vaccinia Virus protein VP39"/>
    <property type="match status" value="1"/>
</dbReference>
<evidence type="ECO:0000313" key="13">
    <source>
        <dbReference type="Proteomes" id="UP000238949"/>
    </source>
</evidence>
<comment type="catalytic activity">
    <reaction evidence="6">
        <text>cytidine(2498) in 23S rRNA + S-adenosyl-L-methionine = 2'-O-methylcytidine(2498) in 23S rRNA + S-adenosyl-L-homocysteine + H(+)</text>
        <dbReference type="Rhea" id="RHEA:42788"/>
        <dbReference type="Rhea" id="RHEA-COMP:10244"/>
        <dbReference type="Rhea" id="RHEA-COMP:10245"/>
        <dbReference type="ChEBI" id="CHEBI:15378"/>
        <dbReference type="ChEBI" id="CHEBI:57856"/>
        <dbReference type="ChEBI" id="CHEBI:59789"/>
        <dbReference type="ChEBI" id="CHEBI:74495"/>
        <dbReference type="ChEBI" id="CHEBI:82748"/>
        <dbReference type="EC" id="2.1.1.186"/>
    </reaction>
</comment>
<dbReference type="NCBIfam" id="NF008734">
    <property type="entry name" value="PRK11760.1"/>
    <property type="match status" value="1"/>
</dbReference>
<dbReference type="InterPro" id="IPR040739">
    <property type="entry name" value="RlmM_FDX"/>
</dbReference>
<dbReference type="PANTHER" id="PTHR37524:SF2">
    <property type="entry name" value="RIBOSOMAL RNA METHYLTRANSFERASE FTSJ DOMAIN-CONTAINING PROTEIN"/>
    <property type="match status" value="1"/>
</dbReference>
<dbReference type="EC" id="2.1.1.186" evidence="6"/>
<dbReference type="PANTHER" id="PTHR37524">
    <property type="entry name" value="RIBOSOMAL RNA LARGE SUBUNIT METHYLTRANSFERASE M"/>
    <property type="match status" value="1"/>
</dbReference>
<feature type="domain" description="Ribosomal RNA methyltransferase FtsJ" evidence="9">
    <location>
        <begin position="191"/>
        <end position="284"/>
    </location>
</feature>
<dbReference type="SUPFAM" id="SSF53335">
    <property type="entry name" value="S-adenosyl-L-methionine-dependent methyltransferases"/>
    <property type="match status" value="1"/>
</dbReference>
<reference evidence="13" key="1">
    <citation type="journal article" date="2020" name="Int. J. Syst. Evol. Microbiol.">
        <title>Alteromonas alba sp. nov., a marine bacterium isolated from the seawater of the West Pacific Ocean.</title>
        <authorList>
            <person name="Sun C."/>
            <person name="Wu Y.-H."/>
            <person name="Xamxidin M."/>
            <person name="Cheng H."/>
            <person name="Xu X.-W."/>
        </authorList>
    </citation>
    <scope>NUCLEOTIDE SEQUENCE [LARGE SCALE GENOMIC DNA]</scope>
    <source>
        <strain evidence="13">190</strain>
    </source>
</reference>
<dbReference type="GO" id="GO:0006364">
    <property type="term" value="P:rRNA processing"/>
    <property type="evidence" value="ECO:0007669"/>
    <property type="project" value="UniProtKB-UniRule"/>
</dbReference>
<dbReference type="Gene3D" id="3.30.70.2810">
    <property type="match status" value="1"/>
</dbReference>
<evidence type="ECO:0000256" key="8">
    <source>
        <dbReference type="PIRSR" id="PIRSR028774-2"/>
    </source>
</evidence>
<comment type="function">
    <text evidence="6">Catalyzes the 2'-O-methylation at nucleotide C2498 in 23S rRNA.</text>
</comment>
<dbReference type="GO" id="GO:0008757">
    <property type="term" value="F:S-adenosylmethionine-dependent methyltransferase activity"/>
    <property type="evidence" value="ECO:0007669"/>
    <property type="project" value="UniProtKB-UniRule"/>
</dbReference>
<comment type="similarity">
    <text evidence="6">Belongs to the class I-like SAM-binding methyltransferase superfamily. RNA methyltransferase RlmE family. RlmM subfamily.</text>
</comment>
<dbReference type="PIRSF" id="PIRSF028774">
    <property type="entry name" value="UCP028774"/>
    <property type="match status" value="1"/>
</dbReference>
<dbReference type="OrthoDB" id="154490at2"/>
<keyword evidence="1 6" id="KW-0963">Cytoplasm</keyword>
<feature type="active site" description="Proton acceptor" evidence="6 7">
    <location>
        <position position="311"/>
    </location>
</feature>
<dbReference type="EMBL" id="PVNP01000186">
    <property type="protein sequence ID" value="PRO72500.1"/>
    <property type="molecule type" value="Genomic_DNA"/>
</dbReference>
<dbReference type="AlphaFoldDB" id="A0A2S9V7Q9"/>
<organism evidence="12 13">
    <name type="scientific">Alteromonas alba</name>
    <dbReference type="NCBI Taxonomy" id="2079529"/>
    <lineage>
        <taxon>Bacteria</taxon>
        <taxon>Pseudomonadati</taxon>
        <taxon>Pseudomonadota</taxon>
        <taxon>Gammaproteobacteria</taxon>
        <taxon>Alteromonadales</taxon>
        <taxon>Alteromonadaceae</taxon>
        <taxon>Alteromonas/Salinimonas group</taxon>
        <taxon>Alteromonas</taxon>
    </lineage>
</organism>
<evidence type="ECO:0000256" key="7">
    <source>
        <dbReference type="PIRSR" id="PIRSR028774-1"/>
    </source>
</evidence>
<evidence type="ECO:0000256" key="3">
    <source>
        <dbReference type="ARBA" id="ARBA00022603"/>
    </source>
</evidence>
<dbReference type="RefSeq" id="WP_105935505.1">
    <property type="nucleotide sequence ID" value="NZ_PVNP01000186.1"/>
</dbReference>
<feature type="binding site" evidence="6 8">
    <location>
        <position position="193"/>
    </location>
    <ligand>
        <name>S-adenosyl-L-methionine</name>
        <dbReference type="ChEBI" id="CHEBI:59789"/>
    </ligand>
</feature>
<accession>A0A2S9V7Q9</accession>
<sequence>MNDAQQSIIAYCRPGYEVDTGNELTELATQKALYGYPVFKAGEGYIRFQFHEPEHAEQFINEVAVSDTIFPRQMFLVLASIAIEDKSDRIGPVVHALAQSDISRCGTLFVDYPDTEEGKALAKLCRKFAVPLRQALRARDYLTRKEQLNLAALHVFFTSGEACYVGVSQAKMRSPFENGICRLKFPPKAPSRSTLKLEEALLTMLSARQREAICRAGARAVDLGACPGGWTYQLVSRDMHVEAVDNGKMADDLMATGLVDYRAEDGFKYRPQMGHVELLVCDMIEKPDRVAALMANWLTRNWATHAIFNLKLPMKRRYETVRAAIEAVGSQLASANIKATMVIRHLYHNRDEVTVAVIREI</sequence>
<evidence type="ECO:0000256" key="4">
    <source>
        <dbReference type="ARBA" id="ARBA00022679"/>
    </source>
</evidence>
<keyword evidence="2 6" id="KW-0698">rRNA processing</keyword>
<comment type="caution">
    <text evidence="12">The sequence shown here is derived from an EMBL/GenBank/DDBJ whole genome shotgun (WGS) entry which is preliminary data.</text>
</comment>
<comment type="subcellular location">
    <subcellularLocation>
        <location evidence="6">Cytoplasm</location>
    </subcellularLocation>
</comment>
<dbReference type="HAMAP" id="MF_01551">
    <property type="entry name" value="23SrRNA_methyltr_M"/>
    <property type="match status" value="1"/>
</dbReference>
<feature type="binding site" evidence="6 8">
    <location>
        <position position="265"/>
    </location>
    <ligand>
        <name>S-adenosyl-L-methionine</name>
        <dbReference type="ChEBI" id="CHEBI:59789"/>
    </ligand>
</feature>
<keyword evidence="3 6" id="KW-0489">Methyltransferase</keyword>
<dbReference type="InterPro" id="IPR011224">
    <property type="entry name" value="rRNA_MeTrfase_M"/>
</dbReference>
<dbReference type="InterPro" id="IPR048646">
    <property type="entry name" value="RlmM_THUMP-like"/>
</dbReference>